<organism evidence="1">
    <name type="scientific">Rhizophora mucronata</name>
    <name type="common">Asiatic mangrove</name>
    <dbReference type="NCBI Taxonomy" id="61149"/>
    <lineage>
        <taxon>Eukaryota</taxon>
        <taxon>Viridiplantae</taxon>
        <taxon>Streptophyta</taxon>
        <taxon>Embryophyta</taxon>
        <taxon>Tracheophyta</taxon>
        <taxon>Spermatophyta</taxon>
        <taxon>Magnoliopsida</taxon>
        <taxon>eudicotyledons</taxon>
        <taxon>Gunneridae</taxon>
        <taxon>Pentapetalae</taxon>
        <taxon>rosids</taxon>
        <taxon>fabids</taxon>
        <taxon>Malpighiales</taxon>
        <taxon>Rhizophoraceae</taxon>
        <taxon>Rhizophora</taxon>
    </lineage>
</organism>
<dbReference type="EMBL" id="GGEC01031800">
    <property type="protein sequence ID" value="MBX12284.1"/>
    <property type="molecule type" value="Transcribed_RNA"/>
</dbReference>
<reference evidence="1" key="1">
    <citation type="submission" date="2018-02" db="EMBL/GenBank/DDBJ databases">
        <title>Rhizophora mucronata_Transcriptome.</title>
        <authorList>
            <person name="Meera S.P."/>
            <person name="Sreeshan A."/>
            <person name="Augustine A."/>
        </authorList>
    </citation>
    <scope>NUCLEOTIDE SEQUENCE</scope>
    <source>
        <tissue evidence="1">Leaf</tissue>
    </source>
</reference>
<evidence type="ECO:0000313" key="1">
    <source>
        <dbReference type="EMBL" id="MBX12284.1"/>
    </source>
</evidence>
<protein>
    <submittedName>
        <fullName evidence="1">Uncharacterized protein</fullName>
    </submittedName>
</protein>
<proteinExistence type="predicted"/>
<accession>A0A2P2L2T4</accession>
<dbReference type="AlphaFoldDB" id="A0A2P2L2T4"/>
<sequence length="41" mass="4677">MCFLSCFVGRNLAIILLDLELVLRTMKKNASLLFFLLSTNN</sequence>
<name>A0A2P2L2T4_RHIMU</name>